<keyword evidence="1" id="KW-0812">Transmembrane</keyword>
<dbReference type="AlphaFoldDB" id="A0A482XNZ2"/>
<comment type="caution">
    <text evidence="2">The sequence shown here is derived from an EMBL/GenBank/DDBJ whole genome shotgun (WGS) entry which is preliminary data.</text>
</comment>
<accession>A0A482XNZ2</accession>
<keyword evidence="3" id="KW-1185">Reference proteome</keyword>
<evidence type="ECO:0000256" key="1">
    <source>
        <dbReference type="SAM" id="Phobius"/>
    </source>
</evidence>
<keyword evidence="1" id="KW-1133">Transmembrane helix</keyword>
<evidence type="ECO:0000313" key="2">
    <source>
        <dbReference type="EMBL" id="RZF46891.1"/>
    </source>
</evidence>
<dbReference type="EMBL" id="QKKF02005541">
    <property type="protein sequence ID" value="RZF46891.1"/>
    <property type="molecule type" value="Genomic_DNA"/>
</dbReference>
<sequence length="93" mass="10779">MDVAWNPEWNGRNQRWQASRKGSIQEVIVRTEDPETTQGLTHPFHPIMLLFQVLFAGLLLVTASKAKIGYFWHITDIHYDVHYSVKGDTRKSV</sequence>
<evidence type="ECO:0000313" key="3">
    <source>
        <dbReference type="Proteomes" id="UP000291343"/>
    </source>
</evidence>
<dbReference type="Proteomes" id="UP000291343">
    <property type="component" value="Unassembled WGS sequence"/>
</dbReference>
<name>A0A482XNZ2_LAOST</name>
<gene>
    <name evidence="2" type="ORF">LSTR_LSTR008272</name>
</gene>
<organism evidence="2 3">
    <name type="scientific">Laodelphax striatellus</name>
    <name type="common">Small brown planthopper</name>
    <name type="synonym">Delphax striatella</name>
    <dbReference type="NCBI Taxonomy" id="195883"/>
    <lineage>
        <taxon>Eukaryota</taxon>
        <taxon>Metazoa</taxon>
        <taxon>Ecdysozoa</taxon>
        <taxon>Arthropoda</taxon>
        <taxon>Hexapoda</taxon>
        <taxon>Insecta</taxon>
        <taxon>Pterygota</taxon>
        <taxon>Neoptera</taxon>
        <taxon>Paraneoptera</taxon>
        <taxon>Hemiptera</taxon>
        <taxon>Auchenorrhyncha</taxon>
        <taxon>Fulgoroidea</taxon>
        <taxon>Delphacidae</taxon>
        <taxon>Criomorphinae</taxon>
        <taxon>Laodelphax</taxon>
    </lineage>
</organism>
<protein>
    <submittedName>
        <fullName evidence="2">Uncharacterized protein</fullName>
    </submittedName>
</protein>
<dbReference type="OrthoDB" id="348678at2759"/>
<proteinExistence type="predicted"/>
<dbReference type="InParanoid" id="A0A482XNZ2"/>
<feature type="transmembrane region" description="Helical" evidence="1">
    <location>
        <begin position="44"/>
        <end position="63"/>
    </location>
</feature>
<keyword evidence="1" id="KW-0472">Membrane</keyword>
<reference evidence="2 3" key="1">
    <citation type="journal article" date="2017" name="Gigascience">
        <title>Genome sequence of the small brown planthopper, Laodelphax striatellus.</title>
        <authorList>
            <person name="Zhu J."/>
            <person name="Jiang F."/>
            <person name="Wang X."/>
            <person name="Yang P."/>
            <person name="Bao Y."/>
            <person name="Zhao W."/>
            <person name="Wang W."/>
            <person name="Lu H."/>
            <person name="Wang Q."/>
            <person name="Cui N."/>
            <person name="Li J."/>
            <person name="Chen X."/>
            <person name="Luo L."/>
            <person name="Yu J."/>
            <person name="Kang L."/>
            <person name="Cui F."/>
        </authorList>
    </citation>
    <scope>NUCLEOTIDE SEQUENCE [LARGE SCALE GENOMIC DNA]</scope>
    <source>
        <strain evidence="2">Lst14</strain>
    </source>
</reference>